<evidence type="ECO:0000313" key="1">
    <source>
        <dbReference type="EMBL" id="PSL28597.1"/>
    </source>
</evidence>
<keyword evidence="2" id="KW-1185">Reference proteome</keyword>
<accession>A0A2P8G3R6</accession>
<dbReference type="Proteomes" id="UP000241964">
    <property type="component" value="Unassembled WGS sequence"/>
</dbReference>
<sequence length="62" mass="7085">MQYLTYIKIIFVYNTFIRCKTSGCVLETPARIRPFSILSKPDGTSVELSPKTGITTTKKYYT</sequence>
<gene>
    <name evidence="1" type="ORF">CLV60_106200</name>
</gene>
<dbReference type="AlphaFoldDB" id="A0A2P8G3R6"/>
<name>A0A2P8G3R6_9BACT</name>
<reference evidence="1 2" key="1">
    <citation type="submission" date="2018-03" db="EMBL/GenBank/DDBJ databases">
        <title>Genomic Encyclopedia of Archaeal and Bacterial Type Strains, Phase II (KMG-II): from individual species to whole genera.</title>
        <authorList>
            <person name="Goeker M."/>
        </authorList>
    </citation>
    <scope>NUCLEOTIDE SEQUENCE [LARGE SCALE GENOMIC DNA]</scope>
    <source>
        <strain evidence="1 2">DSM 29057</strain>
    </source>
</reference>
<comment type="caution">
    <text evidence="1">The sequence shown here is derived from an EMBL/GenBank/DDBJ whole genome shotgun (WGS) entry which is preliminary data.</text>
</comment>
<evidence type="ECO:0000313" key="2">
    <source>
        <dbReference type="Proteomes" id="UP000241964"/>
    </source>
</evidence>
<proteinExistence type="predicted"/>
<protein>
    <submittedName>
        <fullName evidence="1">Uncharacterized protein</fullName>
    </submittedName>
</protein>
<organism evidence="1 2">
    <name type="scientific">Dyadobacter jiangsuensis</name>
    <dbReference type="NCBI Taxonomy" id="1591085"/>
    <lineage>
        <taxon>Bacteria</taxon>
        <taxon>Pseudomonadati</taxon>
        <taxon>Bacteroidota</taxon>
        <taxon>Cytophagia</taxon>
        <taxon>Cytophagales</taxon>
        <taxon>Spirosomataceae</taxon>
        <taxon>Dyadobacter</taxon>
    </lineage>
</organism>
<dbReference type="EMBL" id="PYAS01000006">
    <property type="protein sequence ID" value="PSL28597.1"/>
    <property type="molecule type" value="Genomic_DNA"/>
</dbReference>